<sequence length="67" mass="7307">MPQVALRSHLPAAAAPPDWQQQDHPSREDAYNACVDDFRLVNDPVCSRQWDAVAIEQALAPGGISPI</sequence>
<accession>A0A2P0QJW8</accession>
<gene>
    <name evidence="2" type="ORF">AgrTiChry5_150</name>
</gene>
<name>A0A2P0QJW8_AGRTU</name>
<reference evidence="2" key="1">
    <citation type="journal article" date="2018" name="Plasmid">
        <title>Complete sequence of the tumor-inducing plasmid pTiChry5 from the hypervirulent Agrobacterium tumefaciens strain Chry5.</title>
        <authorList>
            <person name="Shao S."/>
            <person name="Zhang X."/>
            <person name="van Heusden G.P.H."/>
            <person name="Hooykaas P.J."/>
        </authorList>
    </citation>
    <scope>NUCLEOTIDE SEQUENCE</scope>
    <source>
        <strain evidence="2">Chry5</strain>
        <plasmid evidence="2">pTiChry5</plasmid>
    </source>
</reference>
<protein>
    <submittedName>
        <fullName evidence="2">Uncharacterized protein</fullName>
    </submittedName>
</protein>
<organism evidence="2">
    <name type="scientific">Agrobacterium tumefaciens</name>
    <dbReference type="NCBI Taxonomy" id="358"/>
    <lineage>
        <taxon>Bacteria</taxon>
        <taxon>Pseudomonadati</taxon>
        <taxon>Pseudomonadota</taxon>
        <taxon>Alphaproteobacteria</taxon>
        <taxon>Hyphomicrobiales</taxon>
        <taxon>Rhizobiaceae</taxon>
        <taxon>Rhizobium/Agrobacterium group</taxon>
        <taxon>Agrobacterium</taxon>
        <taxon>Agrobacterium tumefaciens complex</taxon>
    </lineage>
</organism>
<geneLocation type="plasmid" evidence="2">
    <name>pTiChry5</name>
</geneLocation>
<dbReference type="EMBL" id="KX388536">
    <property type="protein sequence ID" value="ARU12560.1"/>
    <property type="molecule type" value="Genomic_DNA"/>
</dbReference>
<proteinExistence type="predicted"/>
<evidence type="ECO:0000313" key="2">
    <source>
        <dbReference type="EMBL" id="ARU12560.1"/>
    </source>
</evidence>
<feature type="region of interest" description="Disordered" evidence="1">
    <location>
        <begin position="1"/>
        <end position="27"/>
    </location>
</feature>
<evidence type="ECO:0000256" key="1">
    <source>
        <dbReference type="SAM" id="MobiDB-lite"/>
    </source>
</evidence>
<dbReference type="AlphaFoldDB" id="A0A2P0QJW8"/>
<keyword evidence="2" id="KW-0614">Plasmid</keyword>